<dbReference type="InterPro" id="IPR048770">
    <property type="entry name" value="SoFic-like_C"/>
</dbReference>
<keyword evidence="2" id="KW-0547">Nucleotide-binding</keyword>
<dbReference type="Pfam" id="PF21248">
    <property type="entry name" value="SoFic-like_C"/>
    <property type="match status" value="1"/>
</dbReference>
<evidence type="ECO:0000313" key="4">
    <source>
        <dbReference type="EMBL" id="CUI17974.1"/>
    </source>
</evidence>
<dbReference type="InParanoid" id="A0A0U5JJJ7"/>
<evidence type="ECO:0000256" key="1">
    <source>
        <dbReference type="PIRSR" id="PIRSR640198-1"/>
    </source>
</evidence>
<feature type="binding site" evidence="2">
    <location>
        <begin position="107"/>
        <end position="114"/>
    </location>
    <ligand>
        <name>ATP</name>
        <dbReference type="ChEBI" id="CHEBI:30616"/>
    </ligand>
</feature>
<gene>
    <name evidence="4" type="ORF">PNK_2378</name>
</gene>
<feature type="binding site" evidence="2">
    <location>
        <begin position="145"/>
        <end position="146"/>
    </location>
    <ligand>
        <name>ATP</name>
        <dbReference type="ChEBI" id="CHEBI:30616"/>
    </ligand>
</feature>
<proteinExistence type="predicted"/>
<dbReference type="GO" id="GO:0005524">
    <property type="term" value="F:ATP binding"/>
    <property type="evidence" value="ECO:0007669"/>
    <property type="project" value="UniProtKB-KW"/>
</dbReference>
<feature type="active site" evidence="1">
    <location>
        <position position="103"/>
    </location>
</feature>
<feature type="domain" description="Fido" evidence="3">
    <location>
        <begin position="21"/>
        <end position="167"/>
    </location>
</feature>
<dbReference type="Gene3D" id="1.10.3290.10">
    <property type="entry name" value="Fido-like domain"/>
    <property type="match status" value="1"/>
</dbReference>
<dbReference type="KEGG" id="pnl:PNK_2378"/>
<dbReference type="EMBL" id="LN879502">
    <property type="protein sequence ID" value="CUI17974.1"/>
    <property type="molecule type" value="Genomic_DNA"/>
</dbReference>
<accession>A0A0U5JJJ7</accession>
<dbReference type="PANTHER" id="PTHR13504:SF35">
    <property type="entry name" value="PROTEIN ADENYLYLTRANSFERASE SOFIC"/>
    <property type="match status" value="1"/>
</dbReference>
<keyword evidence="2" id="KW-0067">ATP-binding</keyword>
<protein>
    <submittedName>
        <fullName evidence="4">Adenosine monophosphate-protein transferase SoFic</fullName>
    </submittedName>
</protein>
<dbReference type="SUPFAM" id="SSF140931">
    <property type="entry name" value="Fic-like"/>
    <property type="match status" value="1"/>
</dbReference>
<evidence type="ECO:0000256" key="2">
    <source>
        <dbReference type="PIRSR" id="PIRSR640198-2"/>
    </source>
</evidence>
<dbReference type="GO" id="GO:0016740">
    <property type="term" value="F:transferase activity"/>
    <property type="evidence" value="ECO:0007669"/>
    <property type="project" value="UniProtKB-KW"/>
</dbReference>
<evidence type="ECO:0000313" key="5">
    <source>
        <dbReference type="Proteomes" id="UP000069902"/>
    </source>
</evidence>
<dbReference type="PROSITE" id="PS51459">
    <property type="entry name" value="FIDO"/>
    <property type="match status" value="1"/>
</dbReference>
<dbReference type="InterPro" id="IPR036597">
    <property type="entry name" value="Fido-like_dom_sf"/>
</dbReference>
<sequence length="278" mass="32205">MYSYAAALQNGYQQVKKTGLLVNNHILEIQQTLVENGAGFRKTPGTMLKNDQTGEVVYTPPQDEGQIRTLMNNLEQFINDDSLECADPLIKMAIIHHQFESIHPFYDGNGRTGRIINILYLVKQGLLDTPVLYLSRYINQNKNEYYRLLQTVRDTGSWEPWILYMLEGIELTSRQTVSLILGMRDLMLHQKHKLRSELPKIYSQDLLNNLFRHPYTKIDLVMQELQIHRNTAVKYLEELVRIGLLTKHKLGKENFYLNSALFDLLAKAGRPSQGDREI</sequence>
<evidence type="ECO:0000259" key="3">
    <source>
        <dbReference type="PROSITE" id="PS51459"/>
    </source>
</evidence>
<keyword evidence="5" id="KW-1185">Reference proteome</keyword>
<name>A0A0U5JJJ7_9BACT</name>
<dbReference type="Proteomes" id="UP000069902">
    <property type="component" value="Chromosome cPNK"/>
</dbReference>
<dbReference type="AlphaFoldDB" id="A0A0U5JJJ7"/>
<dbReference type="PATRIC" id="fig|389348.3.peg.2668"/>
<dbReference type="STRING" id="389348.PNK_2378"/>
<dbReference type="InterPro" id="IPR003812">
    <property type="entry name" value="Fido"/>
</dbReference>
<reference evidence="5" key="1">
    <citation type="submission" date="2015-09" db="EMBL/GenBank/DDBJ databases">
        <authorList>
            <person name="Bertelli C."/>
        </authorList>
    </citation>
    <scope>NUCLEOTIDE SEQUENCE [LARGE SCALE GENOMIC DNA]</scope>
    <source>
        <strain evidence="5">KNic</strain>
    </source>
</reference>
<organism evidence="4 5">
    <name type="scientific">Candidatus Protochlamydia naegleriophila</name>
    <dbReference type="NCBI Taxonomy" id="389348"/>
    <lineage>
        <taxon>Bacteria</taxon>
        <taxon>Pseudomonadati</taxon>
        <taxon>Chlamydiota</taxon>
        <taxon>Chlamydiia</taxon>
        <taxon>Parachlamydiales</taxon>
        <taxon>Parachlamydiaceae</taxon>
        <taxon>Candidatus Protochlamydia</taxon>
    </lineage>
</organism>
<dbReference type="PANTHER" id="PTHR13504">
    <property type="entry name" value="FIDO DOMAIN-CONTAINING PROTEIN DDB_G0283145"/>
    <property type="match status" value="1"/>
</dbReference>
<dbReference type="InterPro" id="IPR040198">
    <property type="entry name" value="Fido_containing"/>
</dbReference>
<dbReference type="Pfam" id="PF02661">
    <property type="entry name" value="Fic"/>
    <property type="match status" value="1"/>
</dbReference>
<keyword evidence="4" id="KW-0808">Transferase</keyword>